<organism evidence="2">
    <name type="scientific">Gymnodinialimonas phycosphaerae</name>
    <dbReference type="NCBI Taxonomy" id="2841589"/>
    <lineage>
        <taxon>Bacteria</taxon>
        <taxon>Pseudomonadati</taxon>
        <taxon>Pseudomonadota</taxon>
        <taxon>Alphaproteobacteria</taxon>
        <taxon>Rhodobacterales</taxon>
        <taxon>Paracoccaceae</taxon>
        <taxon>Gymnodinialimonas</taxon>
    </lineage>
</organism>
<dbReference type="RefSeq" id="WP_082916673.1">
    <property type="nucleotide sequence ID" value="NZ_JAIMBW010000001.1"/>
</dbReference>
<dbReference type="Proteomes" id="UP000693972">
    <property type="component" value="Unassembled WGS sequence"/>
</dbReference>
<name>A0A975TYL4_9RHOB</name>
<sequence length="64" mass="6744">MPDLQGELSPEAQAAGYPSLVALGPLLAQAEAPLLRTAATEGSSLEARAEDLRRRAAWLRAMAL</sequence>
<evidence type="ECO:0000313" key="3">
    <source>
        <dbReference type="Proteomes" id="UP000693972"/>
    </source>
</evidence>
<dbReference type="EMBL" id="JAIMBW010000001">
    <property type="protein sequence ID" value="MBY4892842.1"/>
    <property type="molecule type" value="Genomic_DNA"/>
</dbReference>
<dbReference type="EMBL" id="CP078073">
    <property type="protein sequence ID" value="QXL89567.1"/>
    <property type="molecule type" value="Genomic_DNA"/>
</dbReference>
<gene>
    <name evidence="1" type="ORF">KUL25_08700</name>
    <name evidence="2" type="ORF">KUL25_08705</name>
</gene>
<dbReference type="AlphaFoldDB" id="A0A975TYL4"/>
<accession>A0A975TYL4</accession>
<proteinExistence type="predicted"/>
<reference evidence="2 3" key="1">
    <citation type="submission" date="2021-07" db="EMBL/GenBank/DDBJ databases">
        <title>Karlodiniumbacter phycospheric gen. nov., sp. nov., a phycosphere bacterium isolated from karlodinium veneficum.</title>
        <authorList>
            <person name="Peng Y."/>
            <person name="Jiang L."/>
            <person name="Lee J."/>
        </authorList>
    </citation>
    <scope>NUCLEOTIDE SEQUENCE</scope>
    <source>
        <strain evidence="2 3">N5</strain>
    </source>
</reference>
<evidence type="ECO:0000313" key="2">
    <source>
        <dbReference type="EMBL" id="QXL89567.1"/>
    </source>
</evidence>
<evidence type="ECO:0000313" key="1">
    <source>
        <dbReference type="EMBL" id="MBY4892842.1"/>
    </source>
</evidence>
<keyword evidence="3" id="KW-1185">Reference proteome</keyword>
<protein>
    <submittedName>
        <fullName evidence="2">Uncharacterized protein</fullName>
    </submittedName>
</protein>